<evidence type="ECO:0000313" key="7">
    <source>
        <dbReference type="Proteomes" id="UP000294530"/>
    </source>
</evidence>
<feature type="transmembrane region" description="Helical" evidence="5">
    <location>
        <begin position="459"/>
        <end position="482"/>
    </location>
</feature>
<keyword evidence="4 5" id="KW-0472">Membrane</keyword>
<evidence type="ECO:0000256" key="4">
    <source>
        <dbReference type="ARBA" id="ARBA00023136"/>
    </source>
</evidence>
<evidence type="ECO:0000256" key="1">
    <source>
        <dbReference type="ARBA" id="ARBA00004141"/>
    </source>
</evidence>
<feature type="transmembrane region" description="Helical" evidence="5">
    <location>
        <begin position="392"/>
        <end position="421"/>
    </location>
</feature>
<feature type="transmembrane region" description="Helical" evidence="5">
    <location>
        <begin position="207"/>
        <end position="225"/>
    </location>
</feature>
<comment type="caution">
    <text evidence="6">The sequence shown here is derived from an EMBL/GenBank/DDBJ whole genome shotgun (WGS) entry which is preliminary data.</text>
</comment>
<evidence type="ECO:0008006" key="8">
    <source>
        <dbReference type="Google" id="ProtNLM"/>
    </source>
</evidence>
<name>A0A976FG15_BRELC</name>
<feature type="transmembrane region" description="Helical" evidence="5">
    <location>
        <begin position="107"/>
        <end position="140"/>
    </location>
</feature>
<dbReference type="PANTHER" id="PTHR14255:SF3">
    <property type="entry name" value="SULFITE EXPORTER TAUE_SAFE FAMILY PROTEIN 5-RELATED"/>
    <property type="match status" value="1"/>
</dbReference>
<feature type="transmembrane region" description="Helical" evidence="5">
    <location>
        <begin position="310"/>
        <end position="331"/>
    </location>
</feature>
<dbReference type="KEGG" id="blac:94350932"/>
<dbReference type="AlphaFoldDB" id="A0A976FG15"/>
<dbReference type="Pfam" id="PF01925">
    <property type="entry name" value="TauE"/>
    <property type="match status" value="1"/>
</dbReference>
<keyword evidence="2 5" id="KW-0812">Transmembrane</keyword>
<dbReference type="GO" id="GO:0016020">
    <property type="term" value="C:membrane"/>
    <property type="evidence" value="ECO:0007669"/>
    <property type="project" value="UniProtKB-SubCell"/>
</dbReference>
<dbReference type="OrthoDB" id="434519at2759"/>
<dbReference type="GeneID" id="94350932"/>
<dbReference type="Proteomes" id="UP000294530">
    <property type="component" value="Unassembled WGS sequence"/>
</dbReference>
<dbReference type="GO" id="GO:0031464">
    <property type="term" value="C:Cul4A-RING E3 ubiquitin ligase complex"/>
    <property type="evidence" value="ECO:0007669"/>
    <property type="project" value="TreeGrafter"/>
</dbReference>
<evidence type="ECO:0000256" key="3">
    <source>
        <dbReference type="ARBA" id="ARBA00022989"/>
    </source>
</evidence>
<organism evidence="6 7">
    <name type="scientific">Bremia lactucae</name>
    <name type="common">Lettuce downy mildew</name>
    <dbReference type="NCBI Taxonomy" id="4779"/>
    <lineage>
        <taxon>Eukaryota</taxon>
        <taxon>Sar</taxon>
        <taxon>Stramenopiles</taxon>
        <taxon>Oomycota</taxon>
        <taxon>Peronosporomycetes</taxon>
        <taxon>Peronosporales</taxon>
        <taxon>Peronosporaceae</taxon>
        <taxon>Bremia</taxon>
    </lineage>
</organism>
<gene>
    <name evidence="6" type="ORF">CCR75_007198</name>
</gene>
<evidence type="ECO:0000256" key="2">
    <source>
        <dbReference type="ARBA" id="ARBA00022692"/>
    </source>
</evidence>
<accession>A0A976FG15</accession>
<evidence type="ECO:0000313" key="6">
    <source>
        <dbReference type="EMBL" id="TDH65799.1"/>
    </source>
</evidence>
<keyword evidence="7" id="KW-1185">Reference proteome</keyword>
<dbReference type="GO" id="GO:0016567">
    <property type="term" value="P:protein ubiquitination"/>
    <property type="evidence" value="ECO:0007669"/>
    <property type="project" value="TreeGrafter"/>
</dbReference>
<reference evidence="6 7" key="1">
    <citation type="journal article" date="2021" name="Genome Biol.">
        <title>AFLAP: assembly-free linkage analysis pipeline using k-mers from genome sequencing data.</title>
        <authorList>
            <person name="Fletcher K."/>
            <person name="Zhang L."/>
            <person name="Gil J."/>
            <person name="Han R."/>
            <person name="Cavanaugh K."/>
            <person name="Michelmore R."/>
        </authorList>
    </citation>
    <scope>NUCLEOTIDE SEQUENCE [LARGE SCALE GENOMIC DNA]</scope>
    <source>
        <strain evidence="6 7">SF5</strain>
    </source>
</reference>
<feature type="transmembrane region" description="Helical" evidence="5">
    <location>
        <begin position="62"/>
        <end position="87"/>
    </location>
</feature>
<comment type="subcellular location">
    <subcellularLocation>
        <location evidence="1">Membrane</location>
        <topology evidence="1">Multi-pass membrane protein</topology>
    </subcellularLocation>
</comment>
<dbReference type="InterPro" id="IPR002781">
    <property type="entry name" value="TM_pro_TauE-like"/>
</dbReference>
<feature type="transmembrane region" description="Helical" evidence="5">
    <location>
        <begin position="488"/>
        <end position="508"/>
    </location>
</feature>
<dbReference type="EMBL" id="SHOA02000013">
    <property type="protein sequence ID" value="TDH65799.1"/>
    <property type="molecule type" value="Genomic_DNA"/>
</dbReference>
<protein>
    <recommendedName>
        <fullName evidence="8">Sulfite exporter TauE/SafE</fullName>
    </recommendedName>
</protein>
<dbReference type="RefSeq" id="XP_067815298.1">
    <property type="nucleotide sequence ID" value="XM_067965261.1"/>
</dbReference>
<proteinExistence type="predicted"/>
<keyword evidence="3 5" id="KW-1133">Transmembrane helix</keyword>
<feature type="transmembrane region" description="Helical" evidence="5">
    <location>
        <begin position="182"/>
        <end position="201"/>
    </location>
</feature>
<evidence type="ECO:0000256" key="5">
    <source>
        <dbReference type="SAM" id="Phobius"/>
    </source>
</evidence>
<feature type="transmembrane region" description="Helical" evidence="5">
    <location>
        <begin position="343"/>
        <end position="365"/>
    </location>
</feature>
<dbReference type="PANTHER" id="PTHR14255">
    <property type="entry name" value="CEREBLON"/>
    <property type="match status" value="1"/>
</dbReference>
<sequence length="528" mass="56367">MDPRNMKMPLPVTTHLYDEIAILSKLENQLINLGGRWKNGISIDNPSYKVTIPTTLMAIHPLLLRVTFALLVSIALSALIPPTALAADNSNSVHNEPSLSNIDTYDVIAIALVFAGLTVSSAGGMGGGVFIVPALVLIIGFDLKRATPISNVAIRGGAAANAWFNLRKRHPFADRPLIDSEIALGMIPVVIGGTVLGALINKLVPEYVLSLLFVVVLATGASRTMKKGIHLHKKEVASKEAVQKTASEALVSIPVSPGAYVQITTPRAVDAEKRLSLSVTNSDAFVGNSTAGDEIELSWRLVEILKREKSFAWGSHSVILICYLGVVAASIAETMVNCGGVAYWGLVLAQIPWIAMFVILSSRYLHKVYLLKKAVKYPYLDGDIQWTKKMVIFFPLGCAAAGIVAGLFGVGGAIVASPILLELGSVPEVASSTTALMILYSSAAATVEFAVFKMITWDWALLLCGVAFVVTSLSQIVILGFVRRTGRQSIIVLCFASAVVLGCITMTYQAIKTTIEDAGDPVFIDICS</sequence>